<dbReference type="Proteomes" id="UP000005239">
    <property type="component" value="Unassembled WGS sequence"/>
</dbReference>
<sequence>MLKLADPTCGETTLELGVICDSTGYVCSTGNLPYFLNRIEVYDALRVQSKLIYYGGTRVYFEDNLWNILTDSLRIGVSVDKMQSISCIPAIATTFPACDINPILFGNALLINDTFQCLPRTSWSYFESDRHYTTLPVCSEKGWRESVRGSLLTLNSISTVRCD</sequence>
<dbReference type="AlphaFoldDB" id="A0A2A6C8B8"/>
<reference evidence="1" key="2">
    <citation type="submission" date="2022-06" db="UniProtKB">
        <authorList>
            <consortium name="EnsemblMetazoa"/>
        </authorList>
    </citation>
    <scope>IDENTIFICATION</scope>
    <source>
        <strain evidence="1">PS312</strain>
    </source>
</reference>
<evidence type="ECO:0000313" key="1">
    <source>
        <dbReference type="EnsemblMetazoa" id="PPA34889.1"/>
    </source>
</evidence>
<evidence type="ECO:0000313" key="2">
    <source>
        <dbReference type="Proteomes" id="UP000005239"/>
    </source>
</evidence>
<reference evidence="2" key="1">
    <citation type="journal article" date="2008" name="Nat. Genet.">
        <title>The Pristionchus pacificus genome provides a unique perspective on nematode lifestyle and parasitism.</title>
        <authorList>
            <person name="Dieterich C."/>
            <person name="Clifton S.W."/>
            <person name="Schuster L.N."/>
            <person name="Chinwalla A."/>
            <person name="Delehaunty K."/>
            <person name="Dinkelacker I."/>
            <person name="Fulton L."/>
            <person name="Fulton R."/>
            <person name="Godfrey J."/>
            <person name="Minx P."/>
            <person name="Mitreva M."/>
            <person name="Roeseler W."/>
            <person name="Tian H."/>
            <person name="Witte H."/>
            <person name="Yang S.P."/>
            <person name="Wilson R.K."/>
            <person name="Sommer R.J."/>
        </authorList>
    </citation>
    <scope>NUCLEOTIDE SEQUENCE [LARGE SCALE GENOMIC DNA]</scope>
    <source>
        <strain evidence="2">PS312</strain>
    </source>
</reference>
<keyword evidence="2" id="KW-1185">Reference proteome</keyword>
<protein>
    <submittedName>
        <fullName evidence="1">Uncharacterized protein</fullName>
    </submittedName>
</protein>
<accession>A0A8R1UNU2</accession>
<name>A0A2A6C8B8_PRIPA</name>
<organism evidence="1 2">
    <name type="scientific">Pristionchus pacificus</name>
    <name type="common">Parasitic nematode worm</name>
    <dbReference type="NCBI Taxonomy" id="54126"/>
    <lineage>
        <taxon>Eukaryota</taxon>
        <taxon>Metazoa</taxon>
        <taxon>Ecdysozoa</taxon>
        <taxon>Nematoda</taxon>
        <taxon>Chromadorea</taxon>
        <taxon>Rhabditida</taxon>
        <taxon>Rhabditina</taxon>
        <taxon>Diplogasteromorpha</taxon>
        <taxon>Diplogasteroidea</taxon>
        <taxon>Neodiplogasteridae</taxon>
        <taxon>Pristionchus</taxon>
    </lineage>
</organism>
<proteinExistence type="predicted"/>
<dbReference type="EnsemblMetazoa" id="PPA34889.1">
    <property type="protein sequence ID" value="PPA34889.1"/>
    <property type="gene ID" value="WBGene00273258"/>
</dbReference>
<accession>A0A2A6C8B8</accession>
<gene>
    <name evidence="1" type="primary">WBGene00273258</name>
</gene>